<evidence type="ECO:0000259" key="2">
    <source>
        <dbReference type="SMART" id="SM01131"/>
    </source>
</evidence>
<protein>
    <submittedName>
        <fullName evidence="3">Putative Exopolyphosphatase</fullName>
    </submittedName>
</protein>
<dbReference type="GO" id="GO:0004309">
    <property type="term" value="F:exopolyphosphatase activity"/>
    <property type="evidence" value="ECO:0007669"/>
    <property type="project" value="TreeGrafter"/>
</dbReference>
<dbReference type="Pfam" id="PF02833">
    <property type="entry name" value="DHHA2"/>
    <property type="match status" value="1"/>
</dbReference>
<proteinExistence type="predicted"/>
<dbReference type="OrthoDB" id="374045at2759"/>
<dbReference type="SUPFAM" id="SSF64182">
    <property type="entry name" value="DHH phosphoesterases"/>
    <property type="match status" value="1"/>
</dbReference>
<sequence>MFPARNQAWDEELACLGIAAILIDTDDLKNEDKTVQMDFEAVEFWEGMVTHGIREELVKEVREGKGDLDGLSLEEVLRKDFKQWSEGGMVLGLAAVVKPLGYLVEKVGGDEEFLGGVKKWAEERDLGGGKKGVGLMGVMTTFSDEEGVFKRELFLWALSEGGEKAGRRFEEEAGEKLGLKAYEGGKWDGDDPTLDTSEPRLSGPEKHHKTTYLAF</sequence>
<dbReference type="InterPro" id="IPR038222">
    <property type="entry name" value="DHHA2_dom_sf"/>
</dbReference>
<dbReference type="HOGENOM" id="CLU_1283378_0_0_1"/>
<dbReference type="PANTHER" id="PTHR12112:SF39">
    <property type="entry name" value="EG:152A3.5 PROTEIN (FBGN0003116_PN PROTEIN)"/>
    <property type="match status" value="1"/>
</dbReference>
<dbReference type="InterPro" id="IPR038763">
    <property type="entry name" value="DHH_sf"/>
</dbReference>
<dbReference type="EMBL" id="AGUE01000049">
    <property type="protein sequence ID" value="EHL01578.1"/>
    <property type="molecule type" value="Genomic_DNA"/>
</dbReference>
<feature type="compositionally biased region" description="Basic residues" evidence="1">
    <location>
        <begin position="206"/>
        <end position="215"/>
    </location>
</feature>
<dbReference type="Gene3D" id="3.10.310.20">
    <property type="entry name" value="DHHA2 domain"/>
    <property type="match status" value="1"/>
</dbReference>
<feature type="domain" description="DHHA2" evidence="2">
    <location>
        <begin position="58"/>
        <end position="182"/>
    </location>
</feature>
<name>H0EIU7_GLAL7</name>
<dbReference type="PANTHER" id="PTHR12112">
    <property type="entry name" value="BNIP - RELATED"/>
    <property type="match status" value="1"/>
</dbReference>
<evidence type="ECO:0000313" key="4">
    <source>
        <dbReference type="Proteomes" id="UP000005446"/>
    </source>
</evidence>
<evidence type="ECO:0000313" key="3">
    <source>
        <dbReference type="EMBL" id="EHL01578.1"/>
    </source>
</evidence>
<dbReference type="AlphaFoldDB" id="H0EIU7"/>
<evidence type="ECO:0000256" key="1">
    <source>
        <dbReference type="SAM" id="MobiDB-lite"/>
    </source>
</evidence>
<keyword evidence="4" id="KW-1185">Reference proteome</keyword>
<dbReference type="Proteomes" id="UP000005446">
    <property type="component" value="Unassembled WGS sequence"/>
</dbReference>
<gene>
    <name evidence="3" type="ORF">M7I_2463</name>
</gene>
<organism evidence="3 4">
    <name type="scientific">Glarea lozoyensis (strain ATCC 74030 / MF5533)</name>
    <dbReference type="NCBI Taxonomy" id="1104152"/>
    <lineage>
        <taxon>Eukaryota</taxon>
        <taxon>Fungi</taxon>
        <taxon>Dikarya</taxon>
        <taxon>Ascomycota</taxon>
        <taxon>Pezizomycotina</taxon>
        <taxon>Leotiomycetes</taxon>
        <taxon>Helotiales</taxon>
        <taxon>Helotiaceae</taxon>
        <taxon>Glarea</taxon>
    </lineage>
</organism>
<dbReference type="Gene3D" id="3.90.1640.10">
    <property type="entry name" value="inorganic pyrophosphatase (n-terminal core)"/>
    <property type="match status" value="1"/>
</dbReference>
<dbReference type="SMART" id="SM01131">
    <property type="entry name" value="DHHA2"/>
    <property type="match status" value="1"/>
</dbReference>
<comment type="caution">
    <text evidence="3">The sequence shown here is derived from an EMBL/GenBank/DDBJ whole genome shotgun (WGS) entry which is preliminary data.</text>
</comment>
<dbReference type="GO" id="GO:0005737">
    <property type="term" value="C:cytoplasm"/>
    <property type="evidence" value="ECO:0007669"/>
    <property type="project" value="InterPro"/>
</dbReference>
<dbReference type="InParanoid" id="H0EIU7"/>
<feature type="region of interest" description="Disordered" evidence="1">
    <location>
        <begin position="181"/>
        <end position="215"/>
    </location>
</feature>
<reference evidence="3 4" key="1">
    <citation type="journal article" date="2012" name="Eukaryot. Cell">
        <title>Genome sequence of the fungus Glarea lozoyensis: the first genome sequence of a species from the Helotiaceae family.</title>
        <authorList>
            <person name="Youssar L."/>
            <person name="Gruening B.A."/>
            <person name="Erxleben A."/>
            <person name="Guenther S."/>
            <person name="Huettel W."/>
        </authorList>
    </citation>
    <scope>NUCLEOTIDE SEQUENCE [LARGE SCALE GENOMIC DNA]</scope>
    <source>
        <strain evidence="4">ATCC 74030 / MF5533</strain>
    </source>
</reference>
<dbReference type="InterPro" id="IPR004097">
    <property type="entry name" value="DHHA2"/>
</dbReference>
<accession>H0EIU7</accession>